<evidence type="ECO:0000313" key="1">
    <source>
        <dbReference type="EMBL" id="NMO95699.1"/>
    </source>
</evidence>
<protein>
    <submittedName>
        <fullName evidence="1">Aldolase</fullName>
    </submittedName>
</protein>
<dbReference type="EMBL" id="JABBPN010000005">
    <property type="protein sequence ID" value="NMO95699.1"/>
    <property type="molecule type" value="Genomic_DNA"/>
</dbReference>
<gene>
    <name evidence="1" type="ORF">HII30_07925</name>
</gene>
<dbReference type="AlphaFoldDB" id="A0A848M620"/>
<dbReference type="SUPFAM" id="SSF53795">
    <property type="entry name" value="PEP carboxykinase-like"/>
    <property type="match status" value="1"/>
</dbReference>
<dbReference type="Gene3D" id="3.40.50.300">
    <property type="entry name" value="P-loop containing nucleotide triphosphate hydrolases"/>
    <property type="match status" value="1"/>
</dbReference>
<organism evidence="1 2">
    <name type="scientific">Paenibacillus lemnae</name>
    <dbReference type="NCBI Taxonomy" id="1330551"/>
    <lineage>
        <taxon>Bacteria</taxon>
        <taxon>Bacillati</taxon>
        <taxon>Bacillota</taxon>
        <taxon>Bacilli</taxon>
        <taxon>Bacillales</taxon>
        <taxon>Paenibacillaceae</taxon>
        <taxon>Paenibacillus</taxon>
    </lineage>
</organism>
<dbReference type="Proteomes" id="UP000565468">
    <property type="component" value="Unassembled WGS sequence"/>
</dbReference>
<proteinExistence type="predicted"/>
<comment type="caution">
    <text evidence="1">The sequence shown here is derived from an EMBL/GenBank/DDBJ whole genome shotgun (WGS) entry which is preliminary data.</text>
</comment>
<name>A0A848M620_PAELE</name>
<evidence type="ECO:0000313" key="2">
    <source>
        <dbReference type="Proteomes" id="UP000565468"/>
    </source>
</evidence>
<dbReference type="RefSeq" id="WP_169504474.1">
    <property type="nucleotide sequence ID" value="NZ_JABBPN010000005.1"/>
</dbReference>
<accession>A0A848M620</accession>
<reference evidence="1 2" key="1">
    <citation type="submission" date="2020-04" db="EMBL/GenBank/DDBJ databases">
        <title>Paenibacillus algicola sp. nov., a novel marine bacterium producing alginate lyase.</title>
        <authorList>
            <person name="Huang H."/>
        </authorList>
    </citation>
    <scope>NUCLEOTIDE SEQUENCE [LARGE SCALE GENOMIC DNA]</scope>
    <source>
        <strain evidence="1 2">L7-75</strain>
    </source>
</reference>
<keyword evidence="2" id="KW-1185">Reference proteome</keyword>
<dbReference type="InterPro" id="IPR027417">
    <property type="entry name" value="P-loop_NTPase"/>
</dbReference>
<sequence length="300" mass="33777">MYQAFGYSIHSEIPLPELQKIHPSEPADADIHILYADLSERWTAHSCPAQKWVSTDQLVMFQVPELAIFASENGNRILISPDTYADEDKLRLYILGSCMGALLFQRKILPLHGSAIAINGKAFAFVGHSGHGKSTLASALMQLGYSLITDDVIAVSLDDADKPFVTPAYPQQKLWQESLDNFGMDSSQYRPLFERETKFAVPVQAHFEQETLPLAGIFELVKSDCSEVQLRTVDKLERLPLLFRHTYRKSLLAGNGLTSWHFDITARMSGNLPIYQLQRPLYERTVHQLADLVLSMIETP</sequence>